<keyword evidence="2" id="KW-1185">Reference proteome</keyword>
<dbReference type="Proteomes" id="UP000029055">
    <property type="component" value="Unassembled WGS sequence"/>
</dbReference>
<evidence type="ECO:0000313" key="2">
    <source>
        <dbReference type="Proteomes" id="UP000029055"/>
    </source>
</evidence>
<dbReference type="EMBL" id="JGZR01000016">
    <property type="protein sequence ID" value="KFI98846.1"/>
    <property type="molecule type" value="Genomic_DNA"/>
</dbReference>
<dbReference type="OrthoDB" id="3236270at2"/>
<evidence type="ECO:0000313" key="1">
    <source>
        <dbReference type="EMBL" id="KFI98846.1"/>
    </source>
</evidence>
<organism evidence="1 2">
    <name type="scientific">Bifidobacterium subtile</name>
    <dbReference type="NCBI Taxonomy" id="77635"/>
    <lineage>
        <taxon>Bacteria</taxon>
        <taxon>Bacillati</taxon>
        <taxon>Actinomycetota</taxon>
        <taxon>Actinomycetes</taxon>
        <taxon>Bifidobacteriales</taxon>
        <taxon>Bifidobacteriaceae</taxon>
        <taxon>Bifidobacterium</taxon>
    </lineage>
</organism>
<dbReference type="eggNOG" id="ENOG50325V9">
    <property type="taxonomic scope" value="Bacteria"/>
</dbReference>
<gene>
    <name evidence="1" type="ORF">BISU_2048</name>
</gene>
<proteinExistence type="predicted"/>
<comment type="caution">
    <text evidence="1">The sequence shown here is derived from an EMBL/GenBank/DDBJ whole genome shotgun (WGS) entry which is preliminary data.</text>
</comment>
<name>A0A087DTJ6_9BIFI</name>
<protein>
    <submittedName>
        <fullName evidence="1">Uncharacterized protein</fullName>
    </submittedName>
</protein>
<sequence>MAQNDRRFDYDPMIYDVMRESATRLGGEFIDLANHAGTEAEREAFIVADRGLMNEARQVDAHDVEAVKAMTDEFGERLRMIEDAEKQDERKAA</sequence>
<dbReference type="AlphaFoldDB" id="A0A087DTJ6"/>
<dbReference type="RefSeq" id="WP_024463922.1">
    <property type="nucleotide sequence ID" value="NZ_CP062939.1"/>
</dbReference>
<accession>A0A087DTJ6</accession>
<dbReference type="STRING" id="77635.BISU_2048"/>
<reference evidence="1 2" key="1">
    <citation type="submission" date="2014-03" db="EMBL/GenBank/DDBJ databases">
        <title>Genomics of Bifidobacteria.</title>
        <authorList>
            <person name="Ventura M."/>
            <person name="Milani C."/>
            <person name="Lugli G.A."/>
        </authorList>
    </citation>
    <scope>NUCLEOTIDE SEQUENCE [LARGE SCALE GENOMIC DNA]</scope>
    <source>
        <strain evidence="1 2">LMG 11597</strain>
    </source>
</reference>